<evidence type="ECO:0000313" key="3">
    <source>
        <dbReference type="Proteomes" id="UP001610334"/>
    </source>
</evidence>
<accession>A0ABR4GRR0</accession>
<evidence type="ECO:0000313" key="2">
    <source>
        <dbReference type="EMBL" id="KAL2801759.1"/>
    </source>
</evidence>
<name>A0ABR4GRR0_9EURO</name>
<proteinExistence type="predicted"/>
<reference evidence="2 3" key="1">
    <citation type="submission" date="2024-07" db="EMBL/GenBank/DDBJ databases">
        <title>Section-level genome sequencing and comparative genomics of Aspergillus sections Usti and Cavernicolus.</title>
        <authorList>
            <consortium name="Lawrence Berkeley National Laboratory"/>
            <person name="Nybo J.L."/>
            <person name="Vesth T.C."/>
            <person name="Theobald S."/>
            <person name="Frisvad J.C."/>
            <person name="Larsen T.O."/>
            <person name="Kjaerboelling I."/>
            <person name="Rothschild-Mancinelli K."/>
            <person name="Lyhne E.K."/>
            <person name="Kogle M.E."/>
            <person name="Barry K."/>
            <person name="Clum A."/>
            <person name="Na H."/>
            <person name="Ledsgaard L."/>
            <person name="Lin J."/>
            <person name="Lipzen A."/>
            <person name="Kuo A."/>
            <person name="Riley R."/>
            <person name="Mondo S."/>
            <person name="Labutti K."/>
            <person name="Haridas S."/>
            <person name="Pangalinan J."/>
            <person name="Salamov A.A."/>
            <person name="Simmons B.A."/>
            <person name="Magnuson J.K."/>
            <person name="Chen J."/>
            <person name="Drula E."/>
            <person name="Henrissat B."/>
            <person name="Wiebenga A."/>
            <person name="Lubbers R.J."/>
            <person name="Gomes A.C."/>
            <person name="Makela M.R."/>
            <person name="Stajich J."/>
            <person name="Grigoriev I.V."/>
            <person name="Mortensen U.H."/>
            <person name="De Vries R.P."/>
            <person name="Baker S.E."/>
            <person name="Andersen M.R."/>
        </authorList>
    </citation>
    <scope>NUCLEOTIDE SEQUENCE [LARGE SCALE GENOMIC DNA]</scope>
    <source>
        <strain evidence="2 3">CBS 588.65</strain>
    </source>
</reference>
<keyword evidence="1" id="KW-0175">Coiled coil</keyword>
<protein>
    <submittedName>
        <fullName evidence="2">Uncharacterized protein</fullName>
    </submittedName>
</protein>
<comment type="caution">
    <text evidence="2">The sequence shown here is derived from an EMBL/GenBank/DDBJ whole genome shotgun (WGS) entry which is preliminary data.</text>
</comment>
<feature type="coiled-coil region" evidence="1">
    <location>
        <begin position="97"/>
        <end position="163"/>
    </location>
</feature>
<organism evidence="2 3">
    <name type="scientific">Aspergillus granulosus</name>
    <dbReference type="NCBI Taxonomy" id="176169"/>
    <lineage>
        <taxon>Eukaryota</taxon>
        <taxon>Fungi</taxon>
        <taxon>Dikarya</taxon>
        <taxon>Ascomycota</taxon>
        <taxon>Pezizomycotina</taxon>
        <taxon>Eurotiomycetes</taxon>
        <taxon>Eurotiomycetidae</taxon>
        <taxon>Eurotiales</taxon>
        <taxon>Aspergillaceae</taxon>
        <taxon>Aspergillus</taxon>
        <taxon>Aspergillus subgen. Nidulantes</taxon>
    </lineage>
</organism>
<gene>
    <name evidence="2" type="ORF">BJX63DRAFT_416656</name>
</gene>
<sequence>MMIEDGRIASNKRRLTWRLRCRNRLSAHIEETLGVKVDPDEIRLQPNDETPYAWQVDDPDLKPFFSKSLSKHSVGAYMELCSAVGQSFRAVHRDQAVKATRDKLQILEEEKILLEKALRVAEEQNQTLRDEKMAVEKQLQKAEENAATQIVEMEQKVRTLERSVCDHQNQAKEYVSITECYARTFAQCSAGLNEAILLLQSLNASTLFPNGGGNLRFEKPGHSQMAAVGCVASQNIEY</sequence>
<dbReference type="Proteomes" id="UP001610334">
    <property type="component" value="Unassembled WGS sequence"/>
</dbReference>
<dbReference type="EMBL" id="JBFXLT010000249">
    <property type="protein sequence ID" value="KAL2801759.1"/>
    <property type="molecule type" value="Genomic_DNA"/>
</dbReference>
<keyword evidence="3" id="KW-1185">Reference proteome</keyword>
<evidence type="ECO:0000256" key="1">
    <source>
        <dbReference type="SAM" id="Coils"/>
    </source>
</evidence>